<dbReference type="InterPro" id="IPR050122">
    <property type="entry name" value="RTK"/>
</dbReference>
<dbReference type="GeneTree" id="ENSGT00940000155669"/>
<dbReference type="PANTHER" id="PTHR24416:SF257">
    <property type="entry name" value="TYROSINE-PROTEIN KINASE MER"/>
    <property type="match status" value="1"/>
</dbReference>
<protein>
    <recommendedName>
        <fullName evidence="3">receptor protein-tyrosine kinase</fullName>
        <ecNumber evidence="3">2.7.10.1</ecNumber>
    </recommendedName>
</protein>
<evidence type="ECO:0000256" key="15">
    <source>
        <dbReference type="ARBA" id="ARBA00023157"/>
    </source>
</evidence>
<reference evidence="27" key="1">
    <citation type="submission" date="2023-05" db="EMBL/GenBank/DDBJ databases">
        <title>High-quality long-read genome of Scophthalmus maximus.</title>
        <authorList>
            <person name="Lien S."/>
            <person name="Martinez P."/>
        </authorList>
    </citation>
    <scope>NUCLEOTIDE SEQUENCE [LARGE SCALE GENOMIC DNA]</scope>
</reference>
<keyword evidence="13" id="KW-0472">Membrane</keyword>
<dbReference type="SMART" id="SM00060">
    <property type="entry name" value="FN3"/>
    <property type="match status" value="1"/>
</dbReference>
<dbReference type="AlphaFoldDB" id="A0A8D3CFS4"/>
<keyword evidence="9 21" id="KW-0547">Nucleotide-binding</keyword>
<dbReference type="Proteomes" id="UP000694558">
    <property type="component" value="Chromosome 15"/>
</dbReference>
<reference evidence="27" key="2">
    <citation type="submission" date="2025-08" db="UniProtKB">
        <authorList>
            <consortium name="Ensembl"/>
        </authorList>
    </citation>
    <scope>IDENTIFICATION</scope>
</reference>
<dbReference type="SMART" id="SM00409">
    <property type="entry name" value="IG"/>
    <property type="match status" value="2"/>
</dbReference>
<evidence type="ECO:0000256" key="9">
    <source>
        <dbReference type="ARBA" id="ARBA00022741"/>
    </source>
</evidence>
<keyword evidence="7" id="KW-0812">Transmembrane</keyword>
<evidence type="ECO:0000256" key="22">
    <source>
        <dbReference type="PIRSR" id="PIRSR000615-3"/>
    </source>
</evidence>
<evidence type="ECO:0000256" key="11">
    <source>
        <dbReference type="ARBA" id="ARBA00022840"/>
    </source>
</evidence>
<dbReference type="InterPro" id="IPR000719">
    <property type="entry name" value="Prot_kinase_dom"/>
</dbReference>
<accession>A0A8D3CFS4</accession>
<evidence type="ECO:0000256" key="3">
    <source>
        <dbReference type="ARBA" id="ARBA00011902"/>
    </source>
</evidence>
<dbReference type="Gene3D" id="2.60.40.10">
    <property type="entry name" value="Immunoglobulins"/>
    <property type="match status" value="4"/>
</dbReference>
<keyword evidence="15" id="KW-1015">Disulfide bond</keyword>
<keyword evidence="6" id="KW-0808">Transferase</keyword>
<feature type="binding site" evidence="22">
    <location>
        <position position="535"/>
    </location>
    <ligand>
        <name>Mg(2+)</name>
        <dbReference type="ChEBI" id="CHEBI:18420"/>
    </ligand>
</feature>
<dbReference type="EC" id="2.7.10.1" evidence="3"/>
<evidence type="ECO:0000256" key="5">
    <source>
        <dbReference type="ARBA" id="ARBA00022553"/>
    </source>
</evidence>
<dbReference type="InterPro" id="IPR001245">
    <property type="entry name" value="Ser-Thr/Tyr_kinase_cat_dom"/>
</dbReference>
<evidence type="ECO:0000313" key="28">
    <source>
        <dbReference type="Proteomes" id="UP000694558"/>
    </source>
</evidence>
<dbReference type="GO" id="GO:0004714">
    <property type="term" value="F:transmembrane receptor protein tyrosine kinase activity"/>
    <property type="evidence" value="ECO:0007669"/>
    <property type="project" value="UniProtKB-EC"/>
</dbReference>
<dbReference type="PROSITE" id="PS50011">
    <property type="entry name" value="PROTEIN_KINASE_DOM"/>
    <property type="match status" value="1"/>
</dbReference>
<dbReference type="GO" id="GO:0005886">
    <property type="term" value="C:plasma membrane"/>
    <property type="evidence" value="ECO:0007669"/>
    <property type="project" value="UniProtKB-SubCell"/>
</dbReference>
<feature type="domain" description="Ig-like" evidence="25">
    <location>
        <begin position="5"/>
        <end position="84"/>
    </location>
</feature>
<dbReference type="Ensembl" id="ENSSMAT00000038443.1">
    <property type="protein sequence ID" value="ENSSMAP00000046132.1"/>
    <property type="gene ID" value="ENSSMAG00000008523.2"/>
</dbReference>
<keyword evidence="12" id="KW-1133">Transmembrane helix</keyword>
<evidence type="ECO:0000256" key="16">
    <source>
        <dbReference type="ARBA" id="ARBA00023170"/>
    </source>
</evidence>
<keyword evidence="4" id="KW-1003">Cell membrane</keyword>
<evidence type="ECO:0000256" key="18">
    <source>
        <dbReference type="ARBA" id="ARBA00023319"/>
    </source>
</evidence>
<evidence type="ECO:0000256" key="12">
    <source>
        <dbReference type="ARBA" id="ARBA00022989"/>
    </source>
</evidence>
<dbReference type="InterPro" id="IPR036179">
    <property type="entry name" value="Ig-like_dom_sf"/>
</dbReference>
<dbReference type="CDD" id="cd00063">
    <property type="entry name" value="FN3"/>
    <property type="match status" value="1"/>
</dbReference>
<name>A0A8D3CFS4_SCOMX</name>
<dbReference type="SUPFAM" id="SSF48726">
    <property type="entry name" value="Immunoglobulin"/>
    <property type="match status" value="2"/>
</dbReference>
<evidence type="ECO:0000256" key="14">
    <source>
        <dbReference type="ARBA" id="ARBA00023137"/>
    </source>
</evidence>
<evidence type="ECO:0000256" key="13">
    <source>
        <dbReference type="ARBA" id="ARBA00023136"/>
    </source>
</evidence>
<keyword evidence="22" id="KW-0460">Magnesium</keyword>
<dbReference type="SMART" id="SM00219">
    <property type="entry name" value="TyrKc"/>
    <property type="match status" value="1"/>
</dbReference>
<comment type="similarity">
    <text evidence="2">Belongs to the protein kinase superfamily. CAMK Ser/Thr protein kinase family.</text>
</comment>
<dbReference type="PROSITE" id="PS00109">
    <property type="entry name" value="PROTEIN_KINASE_TYR"/>
    <property type="match status" value="1"/>
</dbReference>
<dbReference type="PANTHER" id="PTHR24416">
    <property type="entry name" value="TYROSINE-PROTEIN KINASE RECEPTOR"/>
    <property type="match status" value="1"/>
</dbReference>
<dbReference type="PRINTS" id="PR00109">
    <property type="entry name" value="TYRKINASE"/>
</dbReference>
<organism evidence="27 28">
    <name type="scientific">Scophthalmus maximus</name>
    <name type="common">Turbot</name>
    <name type="synonym">Psetta maxima</name>
    <dbReference type="NCBI Taxonomy" id="52904"/>
    <lineage>
        <taxon>Eukaryota</taxon>
        <taxon>Metazoa</taxon>
        <taxon>Chordata</taxon>
        <taxon>Craniata</taxon>
        <taxon>Vertebrata</taxon>
        <taxon>Euteleostomi</taxon>
        <taxon>Actinopterygii</taxon>
        <taxon>Neopterygii</taxon>
        <taxon>Teleostei</taxon>
        <taxon>Neoteleostei</taxon>
        <taxon>Acanthomorphata</taxon>
        <taxon>Carangaria</taxon>
        <taxon>Pleuronectiformes</taxon>
        <taxon>Pleuronectoidei</taxon>
        <taxon>Scophthalmidae</taxon>
        <taxon>Scophthalmus</taxon>
    </lineage>
</organism>
<feature type="binding site" evidence="23">
    <location>
        <position position="416"/>
    </location>
    <ligand>
        <name>ATP</name>
        <dbReference type="ChEBI" id="CHEBI:30616"/>
    </ligand>
</feature>
<dbReference type="Pfam" id="PF07714">
    <property type="entry name" value="PK_Tyr_Ser-Thr"/>
    <property type="match status" value="1"/>
</dbReference>
<feature type="domain" description="Protein kinase" evidence="24">
    <location>
        <begin position="384"/>
        <end position="651"/>
    </location>
</feature>
<keyword evidence="5" id="KW-0597">Phosphoprotein</keyword>
<evidence type="ECO:0000256" key="10">
    <source>
        <dbReference type="ARBA" id="ARBA00022777"/>
    </source>
</evidence>
<feature type="binding site" evidence="21">
    <location>
        <position position="521"/>
    </location>
    <ligand>
        <name>ATP</name>
        <dbReference type="ChEBI" id="CHEBI:30616"/>
    </ligand>
</feature>
<evidence type="ECO:0000259" key="24">
    <source>
        <dbReference type="PROSITE" id="PS50011"/>
    </source>
</evidence>
<keyword evidence="8" id="KW-0677">Repeat</keyword>
<dbReference type="GO" id="GO:0005524">
    <property type="term" value="F:ATP binding"/>
    <property type="evidence" value="ECO:0007669"/>
    <property type="project" value="UniProtKB-UniRule"/>
</dbReference>
<dbReference type="InterPro" id="IPR003599">
    <property type="entry name" value="Ig_sub"/>
</dbReference>
<evidence type="ECO:0000256" key="23">
    <source>
        <dbReference type="PROSITE-ProRule" id="PRU10141"/>
    </source>
</evidence>
<dbReference type="GO" id="GO:0007399">
    <property type="term" value="P:nervous system development"/>
    <property type="evidence" value="ECO:0007669"/>
    <property type="project" value="TreeGrafter"/>
</dbReference>
<keyword evidence="14" id="KW-0829">Tyrosine-protein kinase</keyword>
<dbReference type="InterPro" id="IPR011009">
    <property type="entry name" value="Kinase-like_dom_sf"/>
</dbReference>
<dbReference type="InterPro" id="IPR007110">
    <property type="entry name" value="Ig-like_dom"/>
</dbReference>
<gene>
    <name evidence="27" type="primary">mertka</name>
</gene>
<evidence type="ECO:0000256" key="6">
    <source>
        <dbReference type="ARBA" id="ARBA00022679"/>
    </source>
</evidence>
<dbReference type="GO" id="GO:0043235">
    <property type="term" value="C:receptor complex"/>
    <property type="evidence" value="ECO:0007669"/>
    <property type="project" value="TreeGrafter"/>
</dbReference>
<dbReference type="InterPro" id="IPR020635">
    <property type="entry name" value="Tyr_kinase_cat_dom"/>
</dbReference>
<evidence type="ECO:0000256" key="4">
    <source>
        <dbReference type="ARBA" id="ARBA00022475"/>
    </source>
</evidence>
<feature type="domain" description="Ig-like" evidence="25">
    <location>
        <begin position="90"/>
        <end position="171"/>
    </location>
</feature>
<dbReference type="GO" id="GO:0007169">
    <property type="term" value="P:cell surface receptor protein tyrosine kinase signaling pathway"/>
    <property type="evidence" value="ECO:0007669"/>
    <property type="project" value="TreeGrafter"/>
</dbReference>
<dbReference type="InterPro" id="IPR017441">
    <property type="entry name" value="Protein_kinase_ATP_BS"/>
</dbReference>
<dbReference type="PROSITE" id="PS00107">
    <property type="entry name" value="PROTEIN_KINASE_ATP"/>
    <property type="match status" value="1"/>
</dbReference>
<feature type="active site" description="Proton acceptor" evidence="20">
    <location>
        <position position="517"/>
    </location>
</feature>
<evidence type="ECO:0000256" key="7">
    <source>
        <dbReference type="ARBA" id="ARBA00022692"/>
    </source>
</evidence>
<dbReference type="SUPFAM" id="SSF49265">
    <property type="entry name" value="Fibronectin type III"/>
    <property type="match status" value="1"/>
</dbReference>
<keyword evidence="10" id="KW-0418">Kinase</keyword>
<dbReference type="InterPro" id="IPR036116">
    <property type="entry name" value="FN3_sf"/>
</dbReference>
<dbReference type="InterPro" id="IPR008266">
    <property type="entry name" value="Tyr_kinase_AS"/>
</dbReference>
<keyword evidence="18" id="KW-0393">Immunoglobulin domain</keyword>
<dbReference type="GO" id="GO:0016477">
    <property type="term" value="P:cell migration"/>
    <property type="evidence" value="ECO:0007669"/>
    <property type="project" value="TreeGrafter"/>
</dbReference>
<feature type="binding site" evidence="22">
    <location>
        <position position="522"/>
    </location>
    <ligand>
        <name>Mg(2+)</name>
        <dbReference type="ChEBI" id="CHEBI:18420"/>
    </ligand>
</feature>
<evidence type="ECO:0000256" key="21">
    <source>
        <dbReference type="PIRSR" id="PIRSR000615-2"/>
    </source>
</evidence>
<evidence type="ECO:0000256" key="8">
    <source>
        <dbReference type="ARBA" id="ARBA00022737"/>
    </source>
</evidence>
<evidence type="ECO:0000256" key="19">
    <source>
        <dbReference type="ARBA" id="ARBA00051243"/>
    </source>
</evidence>
<evidence type="ECO:0000256" key="2">
    <source>
        <dbReference type="ARBA" id="ARBA00006692"/>
    </source>
</evidence>
<evidence type="ECO:0000259" key="25">
    <source>
        <dbReference type="PROSITE" id="PS50835"/>
    </source>
</evidence>
<keyword evidence="11 21" id="KW-0067">ATP-binding</keyword>
<dbReference type="Gene3D" id="3.30.200.20">
    <property type="entry name" value="Phosphorylase Kinase, domain 1"/>
    <property type="match status" value="1"/>
</dbReference>
<evidence type="ECO:0000313" key="27">
    <source>
        <dbReference type="Ensembl" id="ENSSMAP00000046132.1"/>
    </source>
</evidence>
<keyword evidence="16" id="KW-0675">Receptor</keyword>
<dbReference type="Pfam" id="PF13927">
    <property type="entry name" value="Ig_3"/>
    <property type="match status" value="1"/>
</dbReference>
<dbReference type="SUPFAM" id="SSF56112">
    <property type="entry name" value="Protein kinase-like (PK-like)"/>
    <property type="match status" value="1"/>
</dbReference>
<feature type="domain" description="Fibronectin type-III" evidence="26">
    <location>
        <begin position="178"/>
        <end position="272"/>
    </location>
</feature>
<dbReference type="InterPro" id="IPR013783">
    <property type="entry name" value="Ig-like_fold"/>
</dbReference>
<dbReference type="Gene3D" id="1.10.510.10">
    <property type="entry name" value="Transferase(Phosphotransferase) domain 1"/>
    <property type="match status" value="1"/>
</dbReference>
<dbReference type="InterPro" id="IPR003961">
    <property type="entry name" value="FN3_dom"/>
</dbReference>
<evidence type="ECO:0000256" key="1">
    <source>
        <dbReference type="ARBA" id="ARBA00004251"/>
    </source>
</evidence>
<keyword evidence="17" id="KW-0325">Glycoprotein</keyword>
<evidence type="ECO:0000259" key="26">
    <source>
        <dbReference type="PROSITE" id="PS50853"/>
    </source>
</evidence>
<evidence type="ECO:0000256" key="20">
    <source>
        <dbReference type="PIRSR" id="PIRSR000615-1"/>
    </source>
</evidence>
<keyword evidence="22" id="KW-0479">Metal-binding</keyword>
<dbReference type="GO" id="GO:0006909">
    <property type="term" value="P:phagocytosis"/>
    <property type="evidence" value="ECO:0007669"/>
    <property type="project" value="TreeGrafter"/>
</dbReference>
<dbReference type="PROSITE" id="PS50853">
    <property type="entry name" value="FN3"/>
    <property type="match status" value="1"/>
</dbReference>
<dbReference type="Pfam" id="PF00041">
    <property type="entry name" value="fn3"/>
    <property type="match status" value="1"/>
</dbReference>
<dbReference type="PROSITE" id="PS50835">
    <property type="entry name" value="IG_LIKE"/>
    <property type="match status" value="2"/>
</dbReference>
<evidence type="ECO:0000256" key="17">
    <source>
        <dbReference type="ARBA" id="ARBA00023180"/>
    </source>
</evidence>
<sequence>MHFKPTVGLIQLSEGHESKFNCSINIPDARAEPTIIWLRNGQDLAANVQVVINDISYVQRADAGEYRCRLSIGTTMVESQPIVVAVNGLPSFIHQPEDRNVTRGTPFTLSCEAVGPPDPVQIRWLRDGLPDSDFHNSPSSYSVSGVDKYTQFSCEAYNAKGVTTSREANINIKVLPSPVSNVTVMESQSNKLMLSWSPGHDGFSPLTKCHIRVSPTSREVMTTRFINVTVPPFQCELPGLQAMTPYNMSMSCSNEVGASPVTMWIQSNTTEGVPSVYPRNVTVQLNESWLVIRWKPPPDDKINGVLRGFSERIRSLFSFTLFFFFPVSPCRQVFGGGEKPQPVVQYTPQRSYNRSAIGVTLGNLGVSDELQAKLQDVMVMRILLSIGKVLGEGEFGSVVEGHLRQPDGTSEKVAVKTMKCEISEIEEFLNEAACMKDFNHPNVIRLLGVCLDVGPGQFTKPMVILPFMKYGDLHSFLLRSRLGESPMFLPTQTLLKFMIDIALGMEYLSGRNFLHRDLAARNCMLRDDMTVCVADFGLSKKIYSGDYYRQGRIAKMPVKWIAVESLADRVFTVKSDVWAFGITMWEIATRGMTPYPGIPNHEIYDYLVEGHRLKQPAECLDELFEIMYSCWRADPLDRPFFLQLREMLEKITEKLPESFSRDDIIYINTSFPEEDPDGETLPAEHPVFSSSPSCSHQAADNAVVTVDIHGSLQDEDDEGDDRYVVVISSDPSLRSPAADTPLLSSDALSRANGDMVTDVTGLDHSSSDTSFLL</sequence>
<comment type="catalytic activity">
    <reaction evidence="19">
        <text>L-tyrosyl-[protein] + ATP = O-phospho-L-tyrosyl-[protein] + ADP + H(+)</text>
        <dbReference type="Rhea" id="RHEA:10596"/>
        <dbReference type="Rhea" id="RHEA-COMP:10136"/>
        <dbReference type="Rhea" id="RHEA-COMP:20101"/>
        <dbReference type="ChEBI" id="CHEBI:15378"/>
        <dbReference type="ChEBI" id="CHEBI:30616"/>
        <dbReference type="ChEBI" id="CHEBI:46858"/>
        <dbReference type="ChEBI" id="CHEBI:61978"/>
        <dbReference type="ChEBI" id="CHEBI:456216"/>
        <dbReference type="EC" id="2.7.10.1"/>
    </reaction>
</comment>
<dbReference type="GO" id="GO:0046872">
    <property type="term" value="F:metal ion binding"/>
    <property type="evidence" value="ECO:0007669"/>
    <property type="project" value="UniProtKB-KW"/>
</dbReference>
<comment type="subcellular location">
    <subcellularLocation>
        <location evidence="1">Cell membrane</location>
        <topology evidence="1">Single-pass type I membrane protein</topology>
    </subcellularLocation>
</comment>
<proteinExistence type="inferred from homology"/>